<organism evidence="1 2">
    <name type="scientific">Metarhizium anisopliae BRIP 53293</name>
    <dbReference type="NCBI Taxonomy" id="1291518"/>
    <lineage>
        <taxon>Eukaryota</taxon>
        <taxon>Fungi</taxon>
        <taxon>Dikarya</taxon>
        <taxon>Ascomycota</taxon>
        <taxon>Pezizomycotina</taxon>
        <taxon>Sordariomycetes</taxon>
        <taxon>Hypocreomycetidae</taxon>
        <taxon>Hypocreales</taxon>
        <taxon>Clavicipitaceae</taxon>
        <taxon>Metarhizium</taxon>
    </lineage>
</organism>
<evidence type="ECO:0000313" key="1">
    <source>
        <dbReference type="EMBL" id="KJK73314.1"/>
    </source>
</evidence>
<gene>
    <name evidence="1" type="ORF">H634G_11553</name>
</gene>
<reference evidence="2" key="1">
    <citation type="journal article" date="2014" name="BMC Genomics">
        <title>The genome sequence of the biocontrol fungus Metarhizium anisopliae and comparative genomics of Metarhizium species.</title>
        <authorList>
            <person name="Pattemore J.A."/>
            <person name="Hane J.K."/>
            <person name="Williams A.H."/>
            <person name="Wilson B.A."/>
            <person name="Stodart B.J."/>
            <person name="Ash G.J."/>
        </authorList>
    </citation>
    <scope>NUCLEOTIDE SEQUENCE [LARGE SCALE GENOMIC DNA]</scope>
    <source>
        <strain evidence="2">BRIP 53293</strain>
    </source>
</reference>
<accession>A0A0D9NH60</accession>
<protein>
    <submittedName>
        <fullName evidence="1">Uncharacterized protein</fullName>
    </submittedName>
</protein>
<dbReference type="EMBL" id="KE384980">
    <property type="protein sequence ID" value="KJK73314.1"/>
    <property type="molecule type" value="Genomic_DNA"/>
</dbReference>
<name>A0A0D9NH60_METAN</name>
<sequence>MLSQVPVSGSWVASGTSSMTATGARCCSVAGSIAMCSLCVAERLLSLLYRLVLLEELGAHLSDDQSLFP</sequence>
<keyword evidence="2" id="KW-1185">Reference proteome</keyword>
<dbReference type="AlphaFoldDB" id="A0A0D9NH60"/>
<dbReference type="Proteomes" id="UP000054544">
    <property type="component" value="Unassembled WGS sequence"/>
</dbReference>
<proteinExistence type="predicted"/>
<evidence type="ECO:0000313" key="2">
    <source>
        <dbReference type="Proteomes" id="UP000054544"/>
    </source>
</evidence>